<dbReference type="AlphaFoldDB" id="A0A7J7MR54"/>
<dbReference type="PANTHER" id="PTHR35277">
    <property type="entry name" value="OS09G0363700 PROTEIN"/>
    <property type="match status" value="1"/>
</dbReference>
<dbReference type="EMBL" id="JACGCM010001281">
    <property type="protein sequence ID" value="KAF6157198.1"/>
    <property type="molecule type" value="Genomic_DNA"/>
</dbReference>
<keyword evidence="3" id="KW-1185">Reference proteome</keyword>
<evidence type="ECO:0000256" key="1">
    <source>
        <dbReference type="SAM" id="MobiDB-lite"/>
    </source>
</evidence>
<sequence length="145" mass="16251">MGMFCFEKYYLEKNVKAPNLIERAKEEIDAVIHSEKSPHHDKETHGTSNDIDENTPIDEVKGPGLFERAKEELEALVEVIHPKKESGSQDSSPKKGDGCLPSIGTSYCLLFTRLKIEKCSFFSFYGACFLCWTECLSGSSLLIIP</sequence>
<evidence type="ECO:0000313" key="2">
    <source>
        <dbReference type="EMBL" id="KAF6157198.1"/>
    </source>
</evidence>
<name>A0A7J7MR54_9MAGN</name>
<dbReference type="Proteomes" id="UP000541444">
    <property type="component" value="Unassembled WGS sequence"/>
</dbReference>
<evidence type="ECO:0000313" key="3">
    <source>
        <dbReference type="Proteomes" id="UP000541444"/>
    </source>
</evidence>
<dbReference type="OrthoDB" id="1932113at2759"/>
<comment type="caution">
    <text evidence="2">The sequence shown here is derived from an EMBL/GenBank/DDBJ whole genome shotgun (WGS) entry which is preliminary data.</text>
</comment>
<protein>
    <submittedName>
        <fullName evidence="2">Uncharacterized protein</fullName>
    </submittedName>
</protein>
<feature type="compositionally biased region" description="Basic and acidic residues" evidence="1">
    <location>
        <begin position="33"/>
        <end position="45"/>
    </location>
</feature>
<gene>
    <name evidence="2" type="ORF">GIB67_041659</name>
</gene>
<accession>A0A7J7MR54</accession>
<feature type="region of interest" description="Disordered" evidence="1">
    <location>
        <begin position="33"/>
        <end position="58"/>
    </location>
</feature>
<reference evidence="2 3" key="1">
    <citation type="journal article" date="2020" name="IScience">
        <title>Genome Sequencing of the Endangered Kingdonia uniflora (Circaeasteraceae, Ranunculales) Reveals Potential Mechanisms of Evolutionary Specialization.</title>
        <authorList>
            <person name="Sun Y."/>
            <person name="Deng T."/>
            <person name="Zhang A."/>
            <person name="Moore M.J."/>
            <person name="Landis J.B."/>
            <person name="Lin N."/>
            <person name="Zhang H."/>
            <person name="Zhang X."/>
            <person name="Huang J."/>
            <person name="Zhang X."/>
            <person name="Sun H."/>
            <person name="Wang H."/>
        </authorList>
    </citation>
    <scope>NUCLEOTIDE SEQUENCE [LARGE SCALE GENOMIC DNA]</scope>
    <source>
        <strain evidence="2">TB1705</strain>
        <tissue evidence="2">Leaf</tissue>
    </source>
</reference>
<dbReference type="PANTHER" id="PTHR35277:SF10">
    <property type="entry name" value="OS09G0363700 PROTEIN"/>
    <property type="match status" value="1"/>
</dbReference>
<proteinExistence type="predicted"/>
<organism evidence="2 3">
    <name type="scientific">Kingdonia uniflora</name>
    <dbReference type="NCBI Taxonomy" id="39325"/>
    <lineage>
        <taxon>Eukaryota</taxon>
        <taxon>Viridiplantae</taxon>
        <taxon>Streptophyta</taxon>
        <taxon>Embryophyta</taxon>
        <taxon>Tracheophyta</taxon>
        <taxon>Spermatophyta</taxon>
        <taxon>Magnoliopsida</taxon>
        <taxon>Ranunculales</taxon>
        <taxon>Circaeasteraceae</taxon>
        <taxon>Kingdonia</taxon>
    </lineage>
</organism>